<sequence>MHPVLLFAVYAQFAAAVRTFTVYNGCPFIVWPAIYTDLTAGNNTPQFQTGWQANAYSSVSFTVPDAWTSGRIWGRRDCTFPTGNTSPTTCLDGGCNGGLLCDPQTGTGIPPATLAEWSLGGTTGTDFYDVSLVDGYNLPIRITPTSGCPVAECPWDLGPVCPATLAGPYDSTGFPVGCKSACVADVDGNPGNSPNCCSGSFNTPQTCPSSGVAYYWFFKGYCPDAYAYAFDESSGTALWSCPSSNLANYTLTFCPPSDGAEPSVSSPSMTSGSITFARESTTSPTTSTPSGSPSSSATSTSAAITQTATGADTLPNSSAVSSRLSISILSITMLALAGVAFLQIITSAILS</sequence>
<keyword evidence="2" id="KW-0812">Transmembrane</keyword>
<dbReference type="Pfam" id="PF00314">
    <property type="entry name" value="Thaumatin"/>
    <property type="match status" value="1"/>
</dbReference>
<dbReference type="InterPro" id="IPR037176">
    <property type="entry name" value="Osmotin/thaumatin-like_sf"/>
</dbReference>
<gene>
    <name evidence="4" type="ORF">CALVIDRAFT_514298</name>
</gene>
<dbReference type="Proteomes" id="UP000076738">
    <property type="component" value="Unassembled WGS sequence"/>
</dbReference>
<proteinExistence type="predicted"/>
<evidence type="ECO:0000256" key="2">
    <source>
        <dbReference type="SAM" id="Phobius"/>
    </source>
</evidence>
<dbReference type="EMBL" id="KV417283">
    <property type="protein sequence ID" value="KZO96531.1"/>
    <property type="molecule type" value="Genomic_DNA"/>
</dbReference>
<dbReference type="Gene3D" id="2.60.110.10">
    <property type="entry name" value="Thaumatin"/>
    <property type="match status" value="1"/>
</dbReference>
<dbReference type="PANTHER" id="PTHR31048">
    <property type="entry name" value="OS03G0233200 PROTEIN"/>
    <property type="match status" value="1"/>
</dbReference>
<dbReference type="OrthoDB" id="430315at2759"/>
<accession>A0A167MB47</accession>
<dbReference type="InterPro" id="IPR001938">
    <property type="entry name" value="Thaumatin"/>
</dbReference>
<keyword evidence="2" id="KW-0472">Membrane</keyword>
<feature type="chain" id="PRO_5007890292" evidence="3">
    <location>
        <begin position="17"/>
        <end position="351"/>
    </location>
</feature>
<evidence type="ECO:0000313" key="4">
    <source>
        <dbReference type="EMBL" id="KZO96531.1"/>
    </source>
</evidence>
<feature type="compositionally biased region" description="Low complexity" evidence="1">
    <location>
        <begin position="263"/>
        <end position="273"/>
    </location>
</feature>
<keyword evidence="5" id="KW-1185">Reference proteome</keyword>
<dbReference type="PROSITE" id="PS51367">
    <property type="entry name" value="THAUMATIN_2"/>
    <property type="match status" value="1"/>
</dbReference>
<name>A0A167MB47_CALVF</name>
<keyword evidence="3" id="KW-0732">Signal</keyword>
<dbReference type="SUPFAM" id="SSF49870">
    <property type="entry name" value="Osmotin, thaumatin-like protein"/>
    <property type="match status" value="1"/>
</dbReference>
<feature type="compositionally biased region" description="Low complexity" evidence="1">
    <location>
        <begin position="280"/>
        <end position="302"/>
    </location>
</feature>
<feature type="signal peptide" evidence="3">
    <location>
        <begin position="1"/>
        <end position="16"/>
    </location>
</feature>
<reference evidence="4 5" key="1">
    <citation type="journal article" date="2016" name="Mol. Biol. Evol.">
        <title>Comparative Genomics of Early-Diverging Mushroom-Forming Fungi Provides Insights into the Origins of Lignocellulose Decay Capabilities.</title>
        <authorList>
            <person name="Nagy L.G."/>
            <person name="Riley R."/>
            <person name="Tritt A."/>
            <person name="Adam C."/>
            <person name="Daum C."/>
            <person name="Floudas D."/>
            <person name="Sun H."/>
            <person name="Yadav J.S."/>
            <person name="Pangilinan J."/>
            <person name="Larsson K.H."/>
            <person name="Matsuura K."/>
            <person name="Barry K."/>
            <person name="Labutti K."/>
            <person name="Kuo R."/>
            <person name="Ohm R.A."/>
            <person name="Bhattacharya S.S."/>
            <person name="Shirouzu T."/>
            <person name="Yoshinaga Y."/>
            <person name="Martin F.M."/>
            <person name="Grigoriev I.V."/>
            <person name="Hibbett D.S."/>
        </authorList>
    </citation>
    <scope>NUCLEOTIDE SEQUENCE [LARGE SCALE GENOMIC DNA]</scope>
    <source>
        <strain evidence="4 5">TUFC12733</strain>
    </source>
</reference>
<evidence type="ECO:0000313" key="5">
    <source>
        <dbReference type="Proteomes" id="UP000076738"/>
    </source>
</evidence>
<keyword evidence="2" id="KW-1133">Transmembrane helix</keyword>
<dbReference type="STRING" id="1330018.A0A167MB47"/>
<evidence type="ECO:0000256" key="1">
    <source>
        <dbReference type="SAM" id="MobiDB-lite"/>
    </source>
</evidence>
<feature type="region of interest" description="Disordered" evidence="1">
    <location>
        <begin position="262"/>
        <end position="302"/>
    </location>
</feature>
<dbReference type="AlphaFoldDB" id="A0A167MB47"/>
<dbReference type="SMART" id="SM00205">
    <property type="entry name" value="THN"/>
    <property type="match status" value="1"/>
</dbReference>
<protein>
    <submittedName>
        <fullName evidence="4">Osmotin, thaumatin-like protein</fullName>
    </submittedName>
</protein>
<evidence type="ECO:0000256" key="3">
    <source>
        <dbReference type="SAM" id="SignalP"/>
    </source>
</evidence>
<feature type="transmembrane region" description="Helical" evidence="2">
    <location>
        <begin position="324"/>
        <end position="350"/>
    </location>
</feature>
<organism evidence="4 5">
    <name type="scientific">Calocera viscosa (strain TUFC12733)</name>
    <dbReference type="NCBI Taxonomy" id="1330018"/>
    <lineage>
        <taxon>Eukaryota</taxon>
        <taxon>Fungi</taxon>
        <taxon>Dikarya</taxon>
        <taxon>Basidiomycota</taxon>
        <taxon>Agaricomycotina</taxon>
        <taxon>Dacrymycetes</taxon>
        <taxon>Dacrymycetales</taxon>
        <taxon>Dacrymycetaceae</taxon>
        <taxon>Calocera</taxon>
    </lineage>
</organism>